<accession>E9HXB9</accession>
<evidence type="ECO:0000313" key="1">
    <source>
        <dbReference type="EMBL" id="EFX63611.1"/>
    </source>
</evidence>
<dbReference type="InParanoid" id="E9HXB9"/>
<dbReference type="EMBL" id="GL733026">
    <property type="protein sequence ID" value="EFX63611.1"/>
    <property type="molecule type" value="Genomic_DNA"/>
</dbReference>
<sequence length="63" mass="6921">MNALQYCILFNDQSTAARIRAVELALLNAQHATPPTQTLYLNAGDTSPPFFITADPLETPEDE</sequence>
<protein>
    <submittedName>
        <fullName evidence="1">Uncharacterized protein</fullName>
    </submittedName>
</protein>
<reference evidence="1 2" key="1">
    <citation type="journal article" date="2011" name="Science">
        <title>The ecoresponsive genome of Daphnia pulex.</title>
        <authorList>
            <person name="Colbourne J.K."/>
            <person name="Pfrender M.E."/>
            <person name="Gilbert D."/>
            <person name="Thomas W.K."/>
            <person name="Tucker A."/>
            <person name="Oakley T.H."/>
            <person name="Tokishita S."/>
            <person name="Aerts A."/>
            <person name="Arnold G.J."/>
            <person name="Basu M.K."/>
            <person name="Bauer D.J."/>
            <person name="Caceres C.E."/>
            <person name="Carmel L."/>
            <person name="Casola C."/>
            <person name="Choi J.H."/>
            <person name="Detter J.C."/>
            <person name="Dong Q."/>
            <person name="Dusheyko S."/>
            <person name="Eads B.D."/>
            <person name="Frohlich T."/>
            <person name="Geiler-Samerotte K.A."/>
            <person name="Gerlach D."/>
            <person name="Hatcher P."/>
            <person name="Jogdeo S."/>
            <person name="Krijgsveld J."/>
            <person name="Kriventseva E.V."/>
            <person name="Kultz D."/>
            <person name="Laforsch C."/>
            <person name="Lindquist E."/>
            <person name="Lopez J."/>
            <person name="Manak J.R."/>
            <person name="Muller J."/>
            <person name="Pangilinan J."/>
            <person name="Patwardhan R.P."/>
            <person name="Pitluck S."/>
            <person name="Pritham E.J."/>
            <person name="Rechtsteiner A."/>
            <person name="Rho M."/>
            <person name="Rogozin I.B."/>
            <person name="Sakarya O."/>
            <person name="Salamov A."/>
            <person name="Schaack S."/>
            <person name="Shapiro H."/>
            <person name="Shiga Y."/>
            <person name="Skalitzky C."/>
            <person name="Smith Z."/>
            <person name="Souvorov A."/>
            <person name="Sung W."/>
            <person name="Tang Z."/>
            <person name="Tsuchiya D."/>
            <person name="Tu H."/>
            <person name="Vos H."/>
            <person name="Wang M."/>
            <person name="Wolf Y.I."/>
            <person name="Yamagata H."/>
            <person name="Yamada T."/>
            <person name="Ye Y."/>
            <person name="Shaw J.R."/>
            <person name="Andrews J."/>
            <person name="Crease T.J."/>
            <person name="Tang H."/>
            <person name="Lucas S.M."/>
            <person name="Robertson H.M."/>
            <person name="Bork P."/>
            <person name="Koonin E.V."/>
            <person name="Zdobnov E.M."/>
            <person name="Grigoriev I.V."/>
            <person name="Lynch M."/>
            <person name="Boore J.L."/>
        </authorList>
    </citation>
    <scope>NUCLEOTIDE SEQUENCE [LARGE SCALE GENOMIC DNA]</scope>
</reference>
<dbReference type="Proteomes" id="UP000000305">
    <property type="component" value="Unassembled WGS sequence"/>
</dbReference>
<proteinExistence type="predicted"/>
<keyword evidence="2" id="KW-1185">Reference proteome</keyword>
<dbReference type="AlphaFoldDB" id="E9HXB9"/>
<dbReference type="KEGG" id="dpx:DAPPUDRAFT_268147"/>
<organism evidence="1 2">
    <name type="scientific">Daphnia pulex</name>
    <name type="common">Water flea</name>
    <dbReference type="NCBI Taxonomy" id="6669"/>
    <lineage>
        <taxon>Eukaryota</taxon>
        <taxon>Metazoa</taxon>
        <taxon>Ecdysozoa</taxon>
        <taxon>Arthropoda</taxon>
        <taxon>Crustacea</taxon>
        <taxon>Branchiopoda</taxon>
        <taxon>Diplostraca</taxon>
        <taxon>Cladocera</taxon>
        <taxon>Anomopoda</taxon>
        <taxon>Daphniidae</taxon>
        <taxon>Daphnia</taxon>
    </lineage>
</organism>
<dbReference type="HOGENOM" id="CLU_2888025_0_0_1"/>
<name>E9HXB9_DAPPU</name>
<gene>
    <name evidence="1" type="ORF">DAPPUDRAFT_268147</name>
</gene>
<evidence type="ECO:0000313" key="2">
    <source>
        <dbReference type="Proteomes" id="UP000000305"/>
    </source>
</evidence>